<dbReference type="RefSeq" id="WP_133398469.1">
    <property type="nucleotide sequence ID" value="NZ_SMZX01000001.1"/>
</dbReference>
<dbReference type="Gene3D" id="3.10.450.620">
    <property type="entry name" value="JHP933, nucleotidyltransferase-like core domain"/>
    <property type="match status" value="1"/>
</dbReference>
<organism evidence="1 2">
    <name type="scientific">Microbacterium oleivorans</name>
    <dbReference type="NCBI Taxonomy" id="273677"/>
    <lineage>
        <taxon>Bacteria</taxon>
        <taxon>Bacillati</taxon>
        <taxon>Actinomycetota</taxon>
        <taxon>Actinomycetes</taxon>
        <taxon>Micrococcales</taxon>
        <taxon>Microbacteriaceae</taxon>
        <taxon>Microbacterium</taxon>
    </lineage>
</organism>
<dbReference type="Pfam" id="PF08843">
    <property type="entry name" value="AbiEii"/>
    <property type="match status" value="1"/>
</dbReference>
<dbReference type="Proteomes" id="UP000295633">
    <property type="component" value="Unassembled WGS sequence"/>
</dbReference>
<evidence type="ECO:0000313" key="2">
    <source>
        <dbReference type="Proteomes" id="UP000295633"/>
    </source>
</evidence>
<dbReference type="InterPro" id="IPR014942">
    <property type="entry name" value="AbiEii"/>
</dbReference>
<comment type="caution">
    <text evidence="1">The sequence shown here is derived from an EMBL/GenBank/DDBJ whole genome shotgun (WGS) entry which is preliminary data.</text>
</comment>
<protein>
    <recommendedName>
        <fullName evidence="3">Nucleotidyl transferase AbiEii/AbiGii toxin family protein</fullName>
    </recommendedName>
</protein>
<name>A0A4R5YL12_9MICO</name>
<reference evidence="1 2" key="1">
    <citation type="submission" date="2019-03" db="EMBL/GenBank/DDBJ databases">
        <title>Genome Sequencing and Assembly of Various Microbes Isolated from Partially Reclaimed Soil and Acid Mine Drainage (AMD) Site.</title>
        <authorList>
            <person name="Steinbock B."/>
            <person name="Bechtold R."/>
            <person name="Sevigny J.L."/>
            <person name="Thomas D."/>
            <person name="Cuthill L.R."/>
            <person name="Aveiro Johannsen E.J."/>
            <person name="Thomas K."/>
            <person name="Ghosh A."/>
        </authorList>
    </citation>
    <scope>NUCLEOTIDE SEQUENCE [LARGE SCALE GENOMIC DNA]</scope>
    <source>
        <strain evidence="1 2">F-B2</strain>
    </source>
</reference>
<proteinExistence type="predicted"/>
<accession>A0A4R5YL12</accession>
<dbReference type="AlphaFoldDB" id="A0A4R5YL12"/>
<sequence length="94" mass="10217">MTLGHRVARRFEHHLGKVTADPAFVEKEYWALEALRSLQAPSKDIDASPLVVFKGGTSLSRGLHLTRRFSDDIDVMVNNTGSLGPKAQSTGAPS</sequence>
<evidence type="ECO:0000313" key="1">
    <source>
        <dbReference type="EMBL" id="TDL45232.1"/>
    </source>
</evidence>
<evidence type="ECO:0008006" key="3">
    <source>
        <dbReference type="Google" id="ProtNLM"/>
    </source>
</evidence>
<gene>
    <name evidence="1" type="ORF">E2R54_01815</name>
</gene>
<dbReference type="EMBL" id="SMZX01000001">
    <property type="protein sequence ID" value="TDL45232.1"/>
    <property type="molecule type" value="Genomic_DNA"/>
</dbReference>